<dbReference type="EMBL" id="JBBPBK010000006">
    <property type="protein sequence ID" value="KAK9283651.1"/>
    <property type="molecule type" value="Genomic_DNA"/>
</dbReference>
<evidence type="ECO:0000313" key="3">
    <source>
        <dbReference type="EMBL" id="KAK9283651.1"/>
    </source>
</evidence>
<comment type="caution">
    <text evidence="3">The sequence shown here is derived from an EMBL/GenBank/DDBJ whole genome shotgun (WGS) entry which is preliminary data.</text>
</comment>
<evidence type="ECO:0000313" key="4">
    <source>
        <dbReference type="Proteomes" id="UP001415857"/>
    </source>
</evidence>
<keyword evidence="1" id="KW-0677">Repeat</keyword>
<gene>
    <name evidence="3" type="ORF">L1049_011901</name>
</gene>
<reference evidence="3 4" key="1">
    <citation type="journal article" date="2024" name="Plant J.">
        <title>Genome sequences and population genomics reveal climatic adaptation and genomic divergence between two closely related sweetgum species.</title>
        <authorList>
            <person name="Xu W.Q."/>
            <person name="Ren C.Q."/>
            <person name="Zhang X.Y."/>
            <person name="Comes H.P."/>
            <person name="Liu X.H."/>
            <person name="Li Y.G."/>
            <person name="Kettle C.J."/>
            <person name="Jalonen R."/>
            <person name="Gaisberger H."/>
            <person name="Ma Y.Z."/>
            <person name="Qiu Y.X."/>
        </authorList>
    </citation>
    <scope>NUCLEOTIDE SEQUENCE [LARGE SCALE GENOMIC DNA]</scope>
    <source>
        <strain evidence="3">Hangzhou</strain>
    </source>
</reference>
<dbReference type="InterPro" id="IPR046848">
    <property type="entry name" value="E_motif"/>
</dbReference>
<dbReference type="FunFam" id="1.25.40.10:FF:000073">
    <property type="entry name" value="Pentatricopeptide repeat-containing protein chloroplastic"/>
    <property type="match status" value="2"/>
</dbReference>
<feature type="repeat" description="PPR" evidence="2">
    <location>
        <begin position="666"/>
        <end position="696"/>
    </location>
</feature>
<accession>A0AAP0RXB4</accession>
<name>A0AAP0RXB4_LIQFO</name>
<dbReference type="FunFam" id="1.25.40.10:FF:000682">
    <property type="entry name" value="Pentatricopeptide repeat-containing protein At3g16610"/>
    <property type="match status" value="1"/>
</dbReference>
<protein>
    <recommendedName>
        <fullName evidence="5">Chlororespiratory reduction 21</fullName>
    </recommendedName>
</protein>
<evidence type="ECO:0008006" key="5">
    <source>
        <dbReference type="Google" id="ProtNLM"/>
    </source>
</evidence>
<sequence>MYTTPFISRKLSYLRQPDLPPFINSKIRAFVQQGQSTEALQLYSKTPHSPLNTTKFTYPSLLKACAALSNLSYGKNIHSNIIVMGLQYDPYITTSLINMYVKCGSLSNAVQLFVKMSESEVAARDVTLWNSMIDGYFRYGHIKEGRVQFGRMQLLGIRPDAYSLSILLGVCDGHLGYMEGKQIHAYIVRNMFDGDPFLDTALIDMYSSYGRPMDAWQVLEKFEDKNNVVVWNAMIGGFCENGLWENSLELFALMKNGNCTFVSTSFTSALTACSQGEDTSFGRQVHCDVTKMGFHREPYVRTSLLTMYAKCGLVEDAKKVFNQMPDKEIELWNAMISAYVGNGYAYDALEVYNCMRLSEIPSDSFTISNILSSCNMIGSYDFGRIVHGELIKRPMGCNIAVQSALLTMYSKSGSPEDANSVFNTMKERDMVAWGSMISGFCQNRKFEEALDLFKAMEANGVIPDSDIMTSVINACVGLENIELGCGIHGFVIKNGLGLDVFVATSLIDMYSKCGFLEMAKNIFSGMPHKNLVAWNSIISCYCRNGLSELSISLFPQIVQHGLSPDSVSITSVLAAVSSVAALLKGKTVHGYQIRLEIPSDLQVENALIDMYIKCGCLKYAQYIFQNMSGRNLVTYNSMIAGYGSHGESLEAFRLFDEMKRSGITPDHVTFISLISSCSHSGLVEEGLNLFQSMREEYQIEPRMDHYVNIVDLLGRAGCLNDAHSFIKNMPIEPDRSVWLCLLSACRACHNIELGELAANNLLNMEPARGSNYVQLLNLYGEVESWDRAAKLRASMKEMGMKKSPGCSWIEVRNRVDIFFSGDSSSPRTVEIYKTLSSLRRNMERKRDYGEGVEAF</sequence>
<dbReference type="Pfam" id="PF13041">
    <property type="entry name" value="PPR_2"/>
    <property type="match status" value="5"/>
</dbReference>
<dbReference type="InterPro" id="IPR002885">
    <property type="entry name" value="PPR_rpt"/>
</dbReference>
<dbReference type="PROSITE" id="PS51375">
    <property type="entry name" value="PPR"/>
    <property type="match status" value="8"/>
</dbReference>
<feature type="repeat" description="PPR" evidence="2">
    <location>
        <begin position="227"/>
        <end position="261"/>
    </location>
</feature>
<dbReference type="AlphaFoldDB" id="A0AAP0RXB4"/>
<dbReference type="InterPro" id="IPR011990">
    <property type="entry name" value="TPR-like_helical_dom_sf"/>
</dbReference>
<dbReference type="Gene3D" id="1.25.40.10">
    <property type="entry name" value="Tetratricopeptide repeat domain"/>
    <property type="match status" value="5"/>
</dbReference>
<proteinExistence type="predicted"/>
<evidence type="ECO:0000256" key="1">
    <source>
        <dbReference type="ARBA" id="ARBA00022737"/>
    </source>
</evidence>
<dbReference type="NCBIfam" id="TIGR00756">
    <property type="entry name" value="PPR"/>
    <property type="match status" value="8"/>
</dbReference>
<feature type="repeat" description="PPR" evidence="2">
    <location>
        <begin position="297"/>
        <end position="331"/>
    </location>
</feature>
<feature type="repeat" description="PPR" evidence="2">
    <location>
        <begin position="631"/>
        <end position="665"/>
    </location>
</feature>
<keyword evidence="4" id="KW-1185">Reference proteome</keyword>
<feature type="repeat" description="PPR" evidence="2">
    <location>
        <begin position="429"/>
        <end position="463"/>
    </location>
</feature>
<dbReference type="Proteomes" id="UP001415857">
    <property type="component" value="Unassembled WGS sequence"/>
</dbReference>
<dbReference type="InterPro" id="IPR046960">
    <property type="entry name" value="PPR_At4g14850-like_plant"/>
</dbReference>
<dbReference type="GO" id="GO:0009451">
    <property type="term" value="P:RNA modification"/>
    <property type="evidence" value="ECO:0007669"/>
    <property type="project" value="InterPro"/>
</dbReference>
<feature type="repeat" description="PPR" evidence="2">
    <location>
        <begin position="125"/>
        <end position="159"/>
    </location>
</feature>
<feature type="repeat" description="PPR" evidence="2">
    <location>
        <begin position="89"/>
        <end position="123"/>
    </location>
</feature>
<feature type="repeat" description="PPR" evidence="2">
    <location>
        <begin position="530"/>
        <end position="564"/>
    </location>
</feature>
<dbReference type="PANTHER" id="PTHR47926:SF452">
    <property type="entry name" value="PENTATRICOPEPTIDE REPEAT-CONTAINING PROTEIN"/>
    <property type="match status" value="1"/>
</dbReference>
<organism evidence="3 4">
    <name type="scientific">Liquidambar formosana</name>
    <name type="common">Formosan gum</name>
    <dbReference type="NCBI Taxonomy" id="63359"/>
    <lineage>
        <taxon>Eukaryota</taxon>
        <taxon>Viridiplantae</taxon>
        <taxon>Streptophyta</taxon>
        <taxon>Embryophyta</taxon>
        <taxon>Tracheophyta</taxon>
        <taxon>Spermatophyta</taxon>
        <taxon>Magnoliopsida</taxon>
        <taxon>eudicotyledons</taxon>
        <taxon>Gunneridae</taxon>
        <taxon>Pentapetalae</taxon>
        <taxon>Saxifragales</taxon>
        <taxon>Altingiaceae</taxon>
        <taxon>Liquidambar</taxon>
    </lineage>
</organism>
<evidence type="ECO:0000256" key="2">
    <source>
        <dbReference type="PROSITE-ProRule" id="PRU00708"/>
    </source>
</evidence>
<dbReference type="Pfam" id="PF20431">
    <property type="entry name" value="E_motif"/>
    <property type="match status" value="1"/>
</dbReference>
<dbReference type="Pfam" id="PF01535">
    <property type="entry name" value="PPR"/>
    <property type="match status" value="3"/>
</dbReference>
<dbReference type="FunFam" id="1.25.40.10:FF:000090">
    <property type="entry name" value="Pentatricopeptide repeat-containing protein, chloroplastic"/>
    <property type="match status" value="1"/>
</dbReference>
<dbReference type="FunFam" id="1.25.40.10:FF:000285">
    <property type="entry name" value="Pentatricopeptide repeat-containing protein, chloroplastic"/>
    <property type="match status" value="1"/>
</dbReference>
<dbReference type="PANTHER" id="PTHR47926">
    <property type="entry name" value="PENTATRICOPEPTIDE REPEAT-CONTAINING PROTEIN"/>
    <property type="match status" value="1"/>
</dbReference>
<dbReference type="GO" id="GO:0003729">
    <property type="term" value="F:mRNA binding"/>
    <property type="evidence" value="ECO:0007669"/>
    <property type="project" value="UniProtKB-ARBA"/>
</dbReference>